<dbReference type="PANTHER" id="PTHR45954">
    <property type="entry name" value="LD33695P"/>
    <property type="match status" value="1"/>
</dbReference>
<feature type="region of interest" description="Disordered" evidence="4">
    <location>
        <begin position="841"/>
        <end position="865"/>
    </location>
</feature>
<name>A0A9W6I003_9ACTN</name>
<evidence type="ECO:0008006" key="7">
    <source>
        <dbReference type="Google" id="ProtNLM"/>
    </source>
</evidence>
<dbReference type="Proteomes" id="UP001143474">
    <property type="component" value="Unassembled WGS sequence"/>
</dbReference>
<accession>A0A9W6I003</accession>
<organism evidence="5 6">
    <name type="scientific">Streptosporangium carneum</name>
    <dbReference type="NCBI Taxonomy" id="47481"/>
    <lineage>
        <taxon>Bacteria</taxon>
        <taxon>Bacillati</taxon>
        <taxon>Actinomycetota</taxon>
        <taxon>Actinomycetes</taxon>
        <taxon>Streptosporangiales</taxon>
        <taxon>Streptosporangiaceae</taxon>
        <taxon>Streptosporangium</taxon>
    </lineage>
</organism>
<dbReference type="SUPFAM" id="SSF52540">
    <property type="entry name" value="P-loop containing nucleoside triphosphate hydrolases"/>
    <property type="match status" value="1"/>
</dbReference>
<dbReference type="RefSeq" id="WP_271217954.1">
    <property type="nucleotide sequence ID" value="NZ_BAAAVD010000045.1"/>
</dbReference>
<proteinExistence type="predicted"/>
<dbReference type="InterPro" id="IPR019734">
    <property type="entry name" value="TPR_rpt"/>
</dbReference>
<dbReference type="GO" id="GO:0001965">
    <property type="term" value="F:G-protein alpha-subunit binding"/>
    <property type="evidence" value="ECO:0007669"/>
    <property type="project" value="TreeGrafter"/>
</dbReference>
<keyword evidence="3" id="KW-0677">Repeat</keyword>
<protein>
    <recommendedName>
        <fullName evidence="7">NB-ARC domain-containing protein</fullName>
    </recommendedName>
</protein>
<dbReference type="GO" id="GO:0005938">
    <property type="term" value="C:cell cortex"/>
    <property type="evidence" value="ECO:0007669"/>
    <property type="project" value="TreeGrafter"/>
</dbReference>
<dbReference type="GO" id="GO:0005092">
    <property type="term" value="F:GDP-dissociation inhibitor activity"/>
    <property type="evidence" value="ECO:0007669"/>
    <property type="project" value="TreeGrafter"/>
</dbReference>
<evidence type="ECO:0000256" key="4">
    <source>
        <dbReference type="SAM" id="MobiDB-lite"/>
    </source>
</evidence>
<comment type="subcellular location">
    <subcellularLocation>
        <location evidence="1">Cytoplasm</location>
    </subcellularLocation>
</comment>
<evidence type="ECO:0000313" key="5">
    <source>
        <dbReference type="EMBL" id="GLK09497.1"/>
    </source>
</evidence>
<dbReference type="SMART" id="SM00028">
    <property type="entry name" value="TPR"/>
    <property type="match status" value="9"/>
</dbReference>
<dbReference type="InterPro" id="IPR011990">
    <property type="entry name" value="TPR-like_helical_dom_sf"/>
</dbReference>
<evidence type="ECO:0000256" key="2">
    <source>
        <dbReference type="ARBA" id="ARBA00022490"/>
    </source>
</evidence>
<dbReference type="Pfam" id="PF13374">
    <property type="entry name" value="TPR_10"/>
    <property type="match status" value="2"/>
</dbReference>
<dbReference type="InterPro" id="IPR052386">
    <property type="entry name" value="GPSM"/>
</dbReference>
<evidence type="ECO:0000256" key="1">
    <source>
        <dbReference type="ARBA" id="ARBA00004496"/>
    </source>
</evidence>
<dbReference type="Pfam" id="PF13424">
    <property type="entry name" value="TPR_12"/>
    <property type="match status" value="3"/>
</dbReference>
<reference evidence="5" key="2">
    <citation type="submission" date="2023-01" db="EMBL/GenBank/DDBJ databases">
        <authorList>
            <person name="Sun Q."/>
            <person name="Evtushenko L."/>
        </authorList>
    </citation>
    <scope>NUCLEOTIDE SEQUENCE</scope>
    <source>
        <strain evidence="5">VKM Ac-2007</strain>
    </source>
</reference>
<reference evidence="5" key="1">
    <citation type="journal article" date="2014" name="Int. J. Syst. Evol. Microbiol.">
        <title>Complete genome sequence of Corynebacterium casei LMG S-19264T (=DSM 44701T), isolated from a smear-ripened cheese.</title>
        <authorList>
            <consortium name="US DOE Joint Genome Institute (JGI-PGF)"/>
            <person name="Walter F."/>
            <person name="Albersmeier A."/>
            <person name="Kalinowski J."/>
            <person name="Ruckert C."/>
        </authorList>
    </citation>
    <scope>NUCLEOTIDE SEQUENCE</scope>
    <source>
        <strain evidence="5">VKM Ac-2007</strain>
    </source>
</reference>
<keyword evidence="6" id="KW-1185">Reference proteome</keyword>
<comment type="caution">
    <text evidence="5">The sequence shown here is derived from an EMBL/GenBank/DDBJ whole genome shotgun (WGS) entry which is preliminary data.</text>
</comment>
<dbReference type="GO" id="GO:0043531">
    <property type="term" value="F:ADP binding"/>
    <property type="evidence" value="ECO:0007669"/>
    <property type="project" value="InterPro"/>
</dbReference>
<evidence type="ECO:0000256" key="3">
    <source>
        <dbReference type="ARBA" id="ARBA00022737"/>
    </source>
</evidence>
<dbReference type="EMBL" id="BSEV01000005">
    <property type="protein sequence ID" value="GLK09497.1"/>
    <property type="molecule type" value="Genomic_DNA"/>
</dbReference>
<dbReference type="Gene3D" id="1.25.40.10">
    <property type="entry name" value="Tetratricopeptide repeat domain"/>
    <property type="match status" value="2"/>
</dbReference>
<dbReference type="AlphaFoldDB" id="A0A9W6I003"/>
<dbReference type="Gene3D" id="3.40.50.300">
    <property type="entry name" value="P-loop containing nucleotide triphosphate hydrolases"/>
    <property type="match status" value="1"/>
</dbReference>
<feature type="region of interest" description="Disordered" evidence="4">
    <location>
        <begin position="114"/>
        <end position="148"/>
    </location>
</feature>
<dbReference type="SUPFAM" id="SSF48452">
    <property type="entry name" value="TPR-like"/>
    <property type="match status" value="3"/>
</dbReference>
<sequence length="964" mass="101890">MTGTPHNEISGGVFFSTVIQGRDVTVRLPPRVPLALSGLPSASAAFTGRADDLRAVLDTLAPRPPADAAAHPGGAAAHPGGSALRMGETAVPGMAAQAGGSPLRAEGAAQAGGATHRTGGVAVPDGAIPQPGGTARTDEPPRTVGSGSASTVVVTAVGGMGGVGKTELALQAAHTALRMGWFPGGALFADLFGYDSARRLDPDQVLDGWLRAMGVPGEHIPPTLQDRTRLYASVLAAYAREGRRMLVVVDNVSSHEQVRPLLPADGVTAAIVTSRHTLGMLGARLLDLDVLDPAEAVTLLERTLRVASPGDRRITDNPEAAAALAELCGGLPLALRIIAALLAVDPTCPPAAIVARLSSADSRLDEMEYDAGVVVGGTPPSPHQFAVSAALDLSHRHLNLEQARLFRLLPLNPGPEISTEATAVLAGIGDVPARRLLEGLAQAHLIERGSSYGRWRMHDLVRLFADRHGRADADADDRASALATLLQYYVSGAVAASGRLEHAFDDPMTDAFADRDHALAWLDVEYPNLAATVAVAGDDRHVVAWLLPVALAGFLKWRRRFNDWVALTRHALRAADLLGSEHAKGMALNNLGNALRFLRRFDEAITACREAGHLLRASGDLKGEAAALSNLGDALCQTRRFDEAVVAHRQSIRICREVGDRHGEAAALNSLGDDLQELRRLDEAVAVHRQAVDLYRETGDRHQEGVALNSLGNALMRSRHLEEAVVVYRQAARIFTETGDRHSEGMALSNLGSVLREVGSLTEAIAAHRQAMGVFEETGDRHSEAATLNNLGDSLRQAGALAEAVDAHRRAADLYRETNDSHGEAKALSNLGTTLATAGQLDQAATAHRRAADLHREAGDPHGEAGALTNLGNALLQVMRSEDAVVACRRAADVYRETGDRHGEAKALGNLGIALGQTGRFDEAITAGRHAAAIFHETGDRQGESIVTNILRRLEEAQRTANTP</sequence>
<feature type="compositionally biased region" description="Basic and acidic residues" evidence="4">
    <location>
        <begin position="850"/>
        <end position="863"/>
    </location>
</feature>
<dbReference type="PRINTS" id="PR00364">
    <property type="entry name" value="DISEASERSIST"/>
</dbReference>
<gene>
    <name evidence="5" type="ORF">GCM10017600_29030</name>
</gene>
<dbReference type="PANTHER" id="PTHR45954:SF1">
    <property type="entry name" value="LD33695P"/>
    <property type="match status" value="1"/>
</dbReference>
<evidence type="ECO:0000313" key="6">
    <source>
        <dbReference type="Proteomes" id="UP001143474"/>
    </source>
</evidence>
<dbReference type="InterPro" id="IPR027417">
    <property type="entry name" value="P-loop_NTPase"/>
</dbReference>
<keyword evidence="2" id="KW-0963">Cytoplasm</keyword>